<dbReference type="STRING" id="563176.SAMN04488090_3942"/>
<evidence type="ECO:0000313" key="1">
    <source>
        <dbReference type="EMBL" id="SDM66469.1"/>
    </source>
</evidence>
<sequence length="260" mass="28632">MKRYFLLFPVLLWACGGQDSQQAQTETPATETASAVHASTLVFLDKSLSVNANKAFVTQKYTKAINELVQSGIQNAGDEVEVWLLHENTAKGKALELTAHSEMGSTEGMSPTDIEAAKTTYDLSLQKERTGFAKQIVDQLEIPNDSKSNQQTDIRASLDAINQKVSEGYSVKAYFFSDMVESMKEAGRRDFHRTPPASSTEAELWAKSDAKTILGKYPNLPKASIRMVLPFEPTASSKINNPAISEYWKVLFKELGVGSV</sequence>
<dbReference type="AlphaFoldDB" id="A0A1G9V2Y5"/>
<evidence type="ECO:0008006" key="3">
    <source>
        <dbReference type="Google" id="ProtNLM"/>
    </source>
</evidence>
<dbReference type="RefSeq" id="WP_176785617.1">
    <property type="nucleotide sequence ID" value="NZ_FNGS01000008.1"/>
</dbReference>
<gene>
    <name evidence="1" type="ORF">SAMN04488090_3942</name>
</gene>
<dbReference type="Proteomes" id="UP000198901">
    <property type="component" value="Unassembled WGS sequence"/>
</dbReference>
<keyword evidence="2" id="KW-1185">Reference proteome</keyword>
<reference evidence="1 2" key="1">
    <citation type="submission" date="2016-10" db="EMBL/GenBank/DDBJ databases">
        <authorList>
            <person name="de Groot N.N."/>
        </authorList>
    </citation>
    <scope>NUCLEOTIDE SEQUENCE [LARGE SCALE GENOMIC DNA]</scope>
    <source>
        <strain evidence="1 2">DSM 21668</strain>
    </source>
</reference>
<protein>
    <recommendedName>
        <fullName evidence="3">VWFA domain-containing protein</fullName>
    </recommendedName>
</protein>
<proteinExistence type="predicted"/>
<evidence type="ECO:0000313" key="2">
    <source>
        <dbReference type="Proteomes" id="UP000198901"/>
    </source>
</evidence>
<organism evidence="1 2">
    <name type="scientific">Siphonobacter aquaeclarae</name>
    <dbReference type="NCBI Taxonomy" id="563176"/>
    <lineage>
        <taxon>Bacteria</taxon>
        <taxon>Pseudomonadati</taxon>
        <taxon>Bacteroidota</taxon>
        <taxon>Cytophagia</taxon>
        <taxon>Cytophagales</taxon>
        <taxon>Cytophagaceae</taxon>
        <taxon>Siphonobacter</taxon>
    </lineage>
</organism>
<feature type="non-terminal residue" evidence="1">
    <location>
        <position position="260"/>
    </location>
</feature>
<name>A0A1G9V2Y5_9BACT</name>
<accession>A0A1G9V2Y5</accession>
<dbReference type="EMBL" id="FNGS01000008">
    <property type="protein sequence ID" value="SDM66469.1"/>
    <property type="molecule type" value="Genomic_DNA"/>
</dbReference>